<evidence type="ECO:0000256" key="5">
    <source>
        <dbReference type="SAM" id="SignalP"/>
    </source>
</evidence>
<dbReference type="InterPro" id="IPR039605">
    <property type="entry name" value="AHL"/>
</dbReference>
<keyword evidence="8" id="KW-1185">Reference proteome</keyword>
<sequence length="90" mass="9631">MSAYLGFGFLSLVDLLNGVVSAEGSSNVRDVAGVIDEGRFLIMSLSLSFMVSESSRICGLHVVLSRPDRTVFGGYVFGRLIAATPLEVLF</sequence>
<evidence type="ECO:0000256" key="3">
    <source>
        <dbReference type="ARBA" id="ARBA00023163"/>
    </source>
</evidence>
<dbReference type="InterPro" id="IPR005175">
    <property type="entry name" value="PPC_dom"/>
</dbReference>
<dbReference type="EnsemblPlants" id="Solyc04g053103.1.1">
    <property type="protein sequence ID" value="Solyc04g053103.1.1"/>
    <property type="gene ID" value="Solyc04g053103.1"/>
</dbReference>
<dbReference type="Proteomes" id="UP000004994">
    <property type="component" value="Chromosome 4"/>
</dbReference>
<dbReference type="SUPFAM" id="SSF117856">
    <property type="entry name" value="AF0104/ALDC/Ptd012-like"/>
    <property type="match status" value="1"/>
</dbReference>
<evidence type="ECO:0000256" key="4">
    <source>
        <dbReference type="RuleBase" id="RU367031"/>
    </source>
</evidence>
<comment type="subcellular location">
    <subcellularLocation>
        <location evidence="4">Nucleus</location>
    </subcellularLocation>
</comment>
<proteinExistence type="predicted"/>
<evidence type="ECO:0000256" key="1">
    <source>
        <dbReference type="ARBA" id="ARBA00023015"/>
    </source>
</evidence>
<keyword evidence="2 4" id="KW-0238">DNA-binding</keyword>
<reference evidence="7" key="1">
    <citation type="journal article" date="2012" name="Nature">
        <title>The tomato genome sequence provides insights into fleshy fruit evolution.</title>
        <authorList>
            <consortium name="Tomato Genome Consortium"/>
        </authorList>
    </citation>
    <scope>NUCLEOTIDE SEQUENCE [LARGE SCALE GENOMIC DNA]</scope>
    <source>
        <strain evidence="7">cv. Heinz 1706</strain>
    </source>
</reference>
<dbReference type="GO" id="GO:0003680">
    <property type="term" value="F:minor groove of adenine-thymine-rich DNA binding"/>
    <property type="evidence" value="ECO:0007669"/>
    <property type="project" value="UniProtKB-UniRule"/>
</dbReference>
<protein>
    <recommendedName>
        <fullName evidence="4">AT-hook motif nuclear-localized protein</fullName>
    </recommendedName>
</protein>
<dbReference type="Gene3D" id="3.30.1330.80">
    <property type="entry name" value="Hypothetical protein, similar to alpha- acetolactate decarboxylase, domain 2"/>
    <property type="match status" value="1"/>
</dbReference>
<dbReference type="GO" id="GO:0005634">
    <property type="term" value="C:nucleus"/>
    <property type="evidence" value="ECO:0007669"/>
    <property type="project" value="UniProtKB-SubCell"/>
</dbReference>
<organism evidence="7">
    <name type="scientific">Solanum lycopersicum</name>
    <name type="common">Tomato</name>
    <name type="synonym">Lycopersicon esculentum</name>
    <dbReference type="NCBI Taxonomy" id="4081"/>
    <lineage>
        <taxon>Eukaryota</taxon>
        <taxon>Viridiplantae</taxon>
        <taxon>Streptophyta</taxon>
        <taxon>Embryophyta</taxon>
        <taxon>Tracheophyta</taxon>
        <taxon>Spermatophyta</taxon>
        <taxon>Magnoliopsida</taxon>
        <taxon>eudicotyledons</taxon>
        <taxon>Gunneridae</taxon>
        <taxon>Pentapetalae</taxon>
        <taxon>asterids</taxon>
        <taxon>lamiids</taxon>
        <taxon>Solanales</taxon>
        <taxon>Solanaceae</taxon>
        <taxon>Solanoideae</taxon>
        <taxon>Solaneae</taxon>
        <taxon>Solanum</taxon>
        <taxon>Solanum subgen. Lycopersicon</taxon>
    </lineage>
</organism>
<feature type="domain" description="PPC" evidence="6">
    <location>
        <begin position="1"/>
        <end position="90"/>
    </location>
</feature>
<dbReference type="PROSITE" id="PS51742">
    <property type="entry name" value="PPC"/>
    <property type="match status" value="1"/>
</dbReference>
<dbReference type="Gramene" id="Solyc04g053103.1.1">
    <property type="protein sequence ID" value="Solyc04g053103.1.1"/>
    <property type="gene ID" value="Solyc04g053103.1"/>
</dbReference>
<evidence type="ECO:0000256" key="2">
    <source>
        <dbReference type="ARBA" id="ARBA00023125"/>
    </source>
</evidence>
<dbReference type="InParanoid" id="A0A3Q7GWZ6"/>
<dbReference type="Pfam" id="PF03479">
    <property type="entry name" value="PCC"/>
    <property type="match status" value="1"/>
</dbReference>
<dbReference type="CDD" id="cd11378">
    <property type="entry name" value="DUF296"/>
    <property type="match status" value="1"/>
</dbReference>
<evidence type="ECO:0000259" key="6">
    <source>
        <dbReference type="PROSITE" id="PS51742"/>
    </source>
</evidence>
<feature type="chain" id="PRO_5018555412" description="AT-hook motif nuclear-localized protein" evidence="5">
    <location>
        <begin position="23"/>
        <end position="90"/>
    </location>
</feature>
<keyword evidence="3 4" id="KW-0804">Transcription</keyword>
<feature type="signal peptide" evidence="5">
    <location>
        <begin position="1"/>
        <end position="22"/>
    </location>
</feature>
<comment type="function">
    <text evidence="4">Transcription factor that specifically binds AT-rich DNA sequences related to the nuclear matrix attachment regions (MARs).</text>
</comment>
<reference evidence="7" key="2">
    <citation type="submission" date="2019-01" db="UniProtKB">
        <authorList>
            <consortium name="EnsemblPlants"/>
        </authorList>
    </citation>
    <scope>IDENTIFICATION</scope>
    <source>
        <strain evidence="7">cv. Heinz 1706</strain>
    </source>
</reference>
<dbReference type="PANTHER" id="PTHR31500">
    <property type="entry name" value="AT-HOOK MOTIF NUCLEAR-LOCALIZED PROTEIN 9"/>
    <property type="match status" value="1"/>
</dbReference>
<evidence type="ECO:0000313" key="8">
    <source>
        <dbReference type="Proteomes" id="UP000004994"/>
    </source>
</evidence>
<keyword evidence="4" id="KW-0539">Nucleus</keyword>
<keyword evidence="5" id="KW-0732">Signal</keyword>
<keyword evidence="1 4" id="KW-0805">Transcription regulation</keyword>
<evidence type="ECO:0000313" key="7">
    <source>
        <dbReference type="EnsemblPlants" id="Solyc04g053103.1.1"/>
    </source>
</evidence>
<accession>A0A3Q7GWZ6</accession>
<name>A0A3Q7GWZ6_SOLLC</name>
<dbReference type="PANTHER" id="PTHR31500:SF57">
    <property type="entry name" value="AT-HOOK MOTIF NUCLEAR-LOCALIZED PROTEIN 10"/>
    <property type="match status" value="1"/>
</dbReference>
<dbReference type="AlphaFoldDB" id="A0A3Q7GWZ6"/>
<dbReference type="STRING" id="4081.A0A3Q7GWZ6"/>
<comment type="domain">
    <text evidence="4">The PPC domain mediates interactions between AHL proteins.</text>
</comment>